<dbReference type="InterPro" id="IPR008920">
    <property type="entry name" value="TF_FadR/GntR_C"/>
</dbReference>
<dbReference type="OrthoDB" id="9028214at2"/>
<dbReference type="Gene3D" id="1.20.120.530">
    <property type="entry name" value="GntR ligand-binding domain-like"/>
    <property type="match status" value="1"/>
</dbReference>
<dbReference type="PANTHER" id="PTHR43537">
    <property type="entry name" value="TRANSCRIPTIONAL REGULATOR, GNTR FAMILY"/>
    <property type="match status" value="1"/>
</dbReference>
<dbReference type="GO" id="GO:0003700">
    <property type="term" value="F:DNA-binding transcription factor activity"/>
    <property type="evidence" value="ECO:0007669"/>
    <property type="project" value="InterPro"/>
</dbReference>
<evidence type="ECO:0000259" key="4">
    <source>
        <dbReference type="PROSITE" id="PS50949"/>
    </source>
</evidence>
<evidence type="ECO:0000256" key="3">
    <source>
        <dbReference type="ARBA" id="ARBA00023163"/>
    </source>
</evidence>
<dbReference type="GO" id="GO:0003677">
    <property type="term" value="F:DNA binding"/>
    <property type="evidence" value="ECO:0007669"/>
    <property type="project" value="UniProtKB-KW"/>
</dbReference>
<dbReference type="Gene3D" id="1.10.10.10">
    <property type="entry name" value="Winged helix-like DNA-binding domain superfamily/Winged helix DNA-binding domain"/>
    <property type="match status" value="1"/>
</dbReference>
<reference evidence="6 7" key="3">
    <citation type="submission" date="2022-09" db="EMBL/GenBank/DDBJ databases">
        <title>The outer-membrane cytochrome OmcA is essential for infection of Shewanella oneidensis by a zebrafish-associated bacteriophage.</title>
        <authorList>
            <person name="Grenfell A.W."/>
            <person name="Intile P."/>
            <person name="Mcfarlane J."/>
            <person name="Leung D."/>
            <person name="Abdalla K."/>
            <person name="Wold M."/>
            <person name="Kees E."/>
            <person name="Gralnick J."/>
        </authorList>
    </citation>
    <scope>NUCLEOTIDE SEQUENCE [LARGE SCALE GENOMIC DNA]</scope>
    <source>
        <strain evidence="6 7">NF-5</strain>
    </source>
</reference>
<keyword evidence="3" id="KW-0804">Transcription</keyword>
<keyword evidence="2" id="KW-0238">DNA-binding</keyword>
<dbReference type="PANTHER" id="PTHR43537:SF44">
    <property type="entry name" value="GNTR FAMILY REGULATORY PROTEIN"/>
    <property type="match status" value="1"/>
</dbReference>
<keyword evidence="1" id="KW-0805">Transcription regulation</keyword>
<name>A0A1E3V0K0_9GAMM</name>
<dbReference type="SUPFAM" id="SSF48008">
    <property type="entry name" value="GntR ligand-binding domain-like"/>
    <property type="match status" value="1"/>
</dbReference>
<dbReference type="EMBL" id="SUNE01000003">
    <property type="protein sequence ID" value="MDG5899602.1"/>
    <property type="molecule type" value="Genomic_DNA"/>
</dbReference>
<organism evidence="5">
    <name type="scientific">Shewanella xiamenensis</name>
    <dbReference type="NCBI Taxonomy" id="332186"/>
    <lineage>
        <taxon>Bacteria</taxon>
        <taxon>Pseudomonadati</taxon>
        <taxon>Pseudomonadota</taxon>
        <taxon>Gammaproteobacteria</taxon>
        <taxon>Alteromonadales</taxon>
        <taxon>Shewanellaceae</taxon>
        <taxon>Shewanella</taxon>
    </lineage>
</organism>
<reference evidence="5" key="2">
    <citation type="submission" date="2019-04" db="EMBL/GenBank/DDBJ databases">
        <authorList>
            <person name="Zou H."/>
        </authorList>
    </citation>
    <scope>NUCLEOTIDE SEQUENCE</scope>
    <source>
        <strain evidence="5">2015oxa</strain>
    </source>
</reference>
<dbReference type="SUPFAM" id="SSF46785">
    <property type="entry name" value="Winged helix' DNA-binding domain"/>
    <property type="match status" value="1"/>
</dbReference>
<proteinExistence type="predicted"/>
<feature type="domain" description="HTH gntR-type" evidence="4">
    <location>
        <begin position="10"/>
        <end position="78"/>
    </location>
</feature>
<protein>
    <submittedName>
        <fullName evidence="5">FadR family transcriptional regulator</fullName>
    </submittedName>
</protein>
<evidence type="ECO:0000313" key="7">
    <source>
        <dbReference type="Proteomes" id="UP001159075"/>
    </source>
</evidence>
<dbReference type="InterPro" id="IPR036388">
    <property type="entry name" value="WH-like_DNA-bd_sf"/>
</dbReference>
<dbReference type="AlphaFoldDB" id="A0A1E3V0K0"/>
<dbReference type="EMBL" id="JAOTLW010000008">
    <property type="protein sequence ID" value="MDI5831809.1"/>
    <property type="molecule type" value="Genomic_DNA"/>
</dbReference>
<keyword evidence="7" id="KW-1185">Reference proteome</keyword>
<dbReference type="PRINTS" id="PR00035">
    <property type="entry name" value="HTHGNTR"/>
</dbReference>
<evidence type="ECO:0000313" key="5">
    <source>
        <dbReference type="EMBL" id="MDG5899602.1"/>
    </source>
</evidence>
<dbReference type="SMART" id="SM00895">
    <property type="entry name" value="FCD"/>
    <property type="match status" value="1"/>
</dbReference>
<dbReference type="SMART" id="SM00345">
    <property type="entry name" value="HTH_GNTR"/>
    <property type="match status" value="1"/>
</dbReference>
<dbReference type="Pfam" id="PF00392">
    <property type="entry name" value="GntR"/>
    <property type="match status" value="1"/>
</dbReference>
<dbReference type="InterPro" id="IPR036390">
    <property type="entry name" value="WH_DNA-bd_sf"/>
</dbReference>
<accession>A0A1E3V0K0</accession>
<dbReference type="InterPro" id="IPR000524">
    <property type="entry name" value="Tscrpt_reg_HTH_GntR"/>
</dbReference>
<dbReference type="InterPro" id="IPR011711">
    <property type="entry name" value="GntR_C"/>
</dbReference>
<sequence length="238" mass="26553">MANQANNRPQNIHNWVASELGSRIVGGFYAPGEYIPNENAICEELEVSRTSLREAFKVLTAKGLIESRPKLGTRIRERRHWNMFDPVILNWFSQSKPSPEFYTSLYEIRAVFEPAAAELAAKKRTPEQLEVIAAAYAKMEAAELGTDEVYTSDIDFHMAILDATNNEFMVSLGVSIQSALLEIFRLSSTIQDDFIQSLPGHKAIYTAIAAGDSEGAKAEMNKLLSTSQDTVHKNIVRK</sequence>
<dbReference type="RefSeq" id="WP_037418975.1">
    <property type="nucleotide sequence ID" value="NZ_AP025014.1"/>
</dbReference>
<evidence type="ECO:0000256" key="1">
    <source>
        <dbReference type="ARBA" id="ARBA00023015"/>
    </source>
</evidence>
<evidence type="ECO:0000313" key="6">
    <source>
        <dbReference type="EMBL" id="MDI5831809.1"/>
    </source>
</evidence>
<dbReference type="Proteomes" id="UP001159075">
    <property type="component" value="Unassembled WGS sequence"/>
</dbReference>
<reference evidence="5" key="1">
    <citation type="journal article" date="2019" name="Int J Environ Res Public Health">
        <title>Characterization of Chromosome-Mediated BlaOXA-894 in Shewanella xiamenensis Isolated from Pig Wastewater.</title>
        <authorList>
            <person name="Zou H."/>
            <person name="Zhou Z."/>
            <person name="Xia H."/>
            <person name="Zhao Q."/>
            <person name="Li X."/>
        </authorList>
    </citation>
    <scope>NUCLEOTIDE SEQUENCE</scope>
    <source>
        <strain evidence="5">2015oxa</strain>
    </source>
</reference>
<dbReference type="Pfam" id="PF07729">
    <property type="entry name" value="FCD"/>
    <property type="match status" value="1"/>
</dbReference>
<comment type="caution">
    <text evidence="5">The sequence shown here is derived from an EMBL/GenBank/DDBJ whole genome shotgun (WGS) entry which is preliminary data.</text>
</comment>
<dbReference type="CDD" id="cd07377">
    <property type="entry name" value="WHTH_GntR"/>
    <property type="match status" value="1"/>
</dbReference>
<evidence type="ECO:0000256" key="2">
    <source>
        <dbReference type="ARBA" id="ARBA00023125"/>
    </source>
</evidence>
<dbReference type="PROSITE" id="PS50949">
    <property type="entry name" value="HTH_GNTR"/>
    <property type="match status" value="1"/>
</dbReference>
<gene>
    <name evidence="5" type="ORF">E2650_06755</name>
    <name evidence="6" type="ORF">ODY93_09560</name>
</gene>
<dbReference type="Proteomes" id="UP001152518">
    <property type="component" value="Unassembled WGS sequence"/>
</dbReference>